<reference evidence="1 2" key="2">
    <citation type="journal article" date="2019" name="G3 (Bethesda)">
        <title>Hybrid Assembly of the Genome of the Entomopathogenic Nematode Steinernema carpocapsae Identifies the X-Chromosome.</title>
        <authorList>
            <person name="Serra L."/>
            <person name="Macchietto M."/>
            <person name="Macias-Munoz A."/>
            <person name="McGill C.J."/>
            <person name="Rodriguez I.M."/>
            <person name="Rodriguez B."/>
            <person name="Murad R."/>
            <person name="Mortazavi A."/>
        </authorList>
    </citation>
    <scope>NUCLEOTIDE SEQUENCE [LARGE SCALE GENOMIC DNA]</scope>
    <source>
        <strain evidence="1 2">ALL</strain>
    </source>
</reference>
<evidence type="ECO:0000313" key="1">
    <source>
        <dbReference type="EMBL" id="TKR69611.1"/>
    </source>
</evidence>
<dbReference type="Proteomes" id="UP000298663">
    <property type="component" value="Unassembled WGS sequence"/>
</dbReference>
<accession>A0A4U5MJS1</accession>
<proteinExistence type="predicted"/>
<organism evidence="1 2">
    <name type="scientific">Steinernema carpocapsae</name>
    <name type="common">Entomopathogenic nematode</name>
    <dbReference type="NCBI Taxonomy" id="34508"/>
    <lineage>
        <taxon>Eukaryota</taxon>
        <taxon>Metazoa</taxon>
        <taxon>Ecdysozoa</taxon>
        <taxon>Nematoda</taxon>
        <taxon>Chromadorea</taxon>
        <taxon>Rhabditida</taxon>
        <taxon>Tylenchina</taxon>
        <taxon>Panagrolaimomorpha</taxon>
        <taxon>Strongyloidoidea</taxon>
        <taxon>Steinernematidae</taxon>
        <taxon>Steinernema</taxon>
    </lineage>
</organism>
<dbReference type="EMBL" id="AZBU02000007">
    <property type="protein sequence ID" value="TKR69611.1"/>
    <property type="molecule type" value="Genomic_DNA"/>
</dbReference>
<sequence length="192" mass="21837">MRRKNLENATNLMTLIEEELRKCHPFASLYKSAHDQWEAAKEEARANNTALPRVQLTLLNNREARAAHIADPEVHPHRTELPVGVEHVGLVWISATGEPPEFNGIRLTGKEGNIVNMPGHQINPTLFAAFFPSLIQKVCYLADKSLAKMNCLQEFLDTVGEFHSRAQQLLLIKQLQKRFCRTLKMTRTTRST</sequence>
<comment type="caution">
    <text evidence="1">The sequence shown here is derived from an EMBL/GenBank/DDBJ whole genome shotgun (WGS) entry which is preliminary data.</text>
</comment>
<reference evidence="1 2" key="1">
    <citation type="journal article" date="2015" name="Genome Biol.">
        <title>Comparative genomics of Steinernema reveals deeply conserved gene regulatory networks.</title>
        <authorList>
            <person name="Dillman A.R."/>
            <person name="Macchietto M."/>
            <person name="Porter C.F."/>
            <person name="Rogers A."/>
            <person name="Williams B."/>
            <person name="Antoshechkin I."/>
            <person name="Lee M.M."/>
            <person name="Goodwin Z."/>
            <person name="Lu X."/>
            <person name="Lewis E.E."/>
            <person name="Goodrich-Blair H."/>
            <person name="Stock S.P."/>
            <person name="Adams B.J."/>
            <person name="Sternberg P.W."/>
            <person name="Mortazavi A."/>
        </authorList>
    </citation>
    <scope>NUCLEOTIDE SEQUENCE [LARGE SCALE GENOMIC DNA]</scope>
    <source>
        <strain evidence="1 2">ALL</strain>
    </source>
</reference>
<dbReference type="OrthoDB" id="3366231at2759"/>
<keyword evidence="2" id="KW-1185">Reference proteome</keyword>
<dbReference type="AlphaFoldDB" id="A0A4U5MJS1"/>
<evidence type="ECO:0000313" key="2">
    <source>
        <dbReference type="Proteomes" id="UP000298663"/>
    </source>
</evidence>
<gene>
    <name evidence="1" type="ORF">L596_021750</name>
</gene>
<name>A0A4U5MJS1_STECR</name>
<protein>
    <submittedName>
        <fullName evidence="1">Uncharacterized protein</fullName>
    </submittedName>
</protein>